<feature type="compositionally biased region" description="Acidic residues" evidence="1">
    <location>
        <begin position="193"/>
        <end position="213"/>
    </location>
</feature>
<dbReference type="CDD" id="cd22159">
    <property type="entry name" value="F-box_AtTIR1-like"/>
    <property type="match status" value="1"/>
</dbReference>
<organism evidence="3 4">
    <name type="scientific">Thelephora terrestris</name>
    <dbReference type="NCBI Taxonomy" id="56493"/>
    <lineage>
        <taxon>Eukaryota</taxon>
        <taxon>Fungi</taxon>
        <taxon>Dikarya</taxon>
        <taxon>Basidiomycota</taxon>
        <taxon>Agaricomycotina</taxon>
        <taxon>Agaricomycetes</taxon>
        <taxon>Thelephorales</taxon>
        <taxon>Thelephoraceae</taxon>
        <taxon>Thelephora</taxon>
    </lineage>
</organism>
<protein>
    <recommendedName>
        <fullName evidence="2">F-box domain-containing protein</fullName>
    </recommendedName>
</protein>
<sequence>MSSQTYPGKGLSPLQLVFALNEELKHTAFSSSLTADQLVQLRQDTLLALSTICEWGNSFPGISRIPSDVLALIPTHLSSHKDRLRASFVCRRWRETFLQRAELWSELFISKGEAYLKTFLGRAKGSALDVIVDPGVPASIIGLLSSHTKQFRSLRFTHHKSRDIQRFLQLNSGPLPLLRTLEITTTERNSPGTEEDSLEAEEYSLEAEDDDQEASGVMTPPSTPLFNNATNLEVFSFHSDSGWSPSLGYFAFPNLTSFWLSAKPRRIRGSQLLDLLEASPMLRIVHIEAVDFVELDLEGLPEDRVVVLRNVDNFDLSLIGGDCIYLFAAHISCPSASSTSLARTGDVKTTCLVDGLPTPDIWRTIVHQYTRNPVEEVAFELLSDPNPTCKFAFRSSDGSVLKLGFKATKDDEDENSHHSRFLSSYNAWDEYDPYPDVAEIFLDHPHFANFRRLCFCDTFSAAFPQDATRSLRRLFKSLGPLDELTLHHCYLQPYFDSFSDFCKDGDKKKAMFTPIKQLTISHCEYHKHLTRIENLAESQHALGIPFERIIFRDATRSQKIEQKLRTWVDS</sequence>
<evidence type="ECO:0000313" key="3">
    <source>
        <dbReference type="EMBL" id="KAF9783434.1"/>
    </source>
</evidence>
<evidence type="ECO:0000259" key="2">
    <source>
        <dbReference type="PROSITE" id="PS50181"/>
    </source>
</evidence>
<dbReference type="SUPFAM" id="SSF81383">
    <property type="entry name" value="F-box domain"/>
    <property type="match status" value="1"/>
</dbReference>
<dbReference type="EMBL" id="WIUZ02000010">
    <property type="protein sequence ID" value="KAF9783434.1"/>
    <property type="molecule type" value="Genomic_DNA"/>
</dbReference>
<proteinExistence type="predicted"/>
<dbReference type="Proteomes" id="UP000736335">
    <property type="component" value="Unassembled WGS sequence"/>
</dbReference>
<name>A0A9P6HDL8_9AGAM</name>
<feature type="region of interest" description="Disordered" evidence="1">
    <location>
        <begin position="182"/>
        <end position="217"/>
    </location>
</feature>
<dbReference type="Gene3D" id="1.20.1280.50">
    <property type="match status" value="1"/>
</dbReference>
<feature type="non-terminal residue" evidence="3">
    <location>
        <position position="1"/>
    </location>
</feature>
<comment type="caution">
    <text evidence="3">The sequence shown here is derived from an EMBL/GenBank/DDBJ whole genome shotgun (WGS) entry which is preliminary data.</text>
</comment>
<evidence type="ECO:0000256" key="1">
    <source>
        <dbReference type="SAM" id="MobiDB-lite"/>
    </source>
</evidence>
<dbReference type="InterPro" id="IPR001810">
    <property type="entry name" value="F-box_dom"/>
</dbReference>
<dbReference type="SMART" id="SM00256">
    <property type="entry name" value="FBOX"/>
    <property type="match status" value="1"/>
</dbReference>
<accession>A0A9P6HDL8</accession>
<dbReference type="PROSITE" id="PS50181">
    <property type="entry name" value="FBOX"/>
    <property type="match status" value="1"/>
</dbReference>
<dbReference type="AlphaFoldDB" id="A0A9P6HDL8"/>
<reference evidence="3" key="1">
    <citation type="journal article" date="2020" name="Nat. Commun.">
        <title>Large-scale genome sequencing of mycorrhizal fungi provides insights into the early evolution of symbiotic traits.</title>
        <authorList>
            <person name="Miyauchi S."/>
            <person name="Kiss E."/>
            <person name="Kuo A."/>
            <person name="Drula E."/>
            <person name="Kohler A."/>
            <person name="Sanchez-Garcia M."/>
            <person name="Morin E."/>
            <person name="Andreopoulos B."/>
            <person name="Barry K.W."/>
            <person name="Bonito G."/>
            <person name="Buee M."/>
            <person name="Carver A."/>
            <person name="Chen C."/>
            <person name="Cichocki N."/>
            <person name="Clum A."/>
            <person name="Culley D."/>
            <person name="Crous P.W."/>
            <person name="Fauchery L."/>
            <person name="Girlanda M."/>
            <person name="Hayes R.D."/>
            <person name="Keri Z."/>
            <person name="LaButti K."/>
            <person name="Lipzen A."/>
            <person name="Lombard V."/>
            <person name="Magnuson J."/>
            <person name="Maillard F."/>
            <person name="Murat C."/>
            <person name="Nolan M."/>
            <person name="Ohm R.A."/>
            <person name="Pangilinan J."/>
            <person name="Pereira M.F."/>
            <person name="Perotto S."/>
            <person name="Peter M."/>
            <person name="Pfister S."/>
            <person name="Riley R."/>
            <person name="Sitrit Y."/>
            <person name="Stielow J.B."/>
            <person name="Szollosi G."/>
            <person name="Zifcakova L."/>
            <person name="Stursova M."/>
            <person name="Spatafora J.W."/>
            <person name="Tedersoo L."/>
            <person name="Vaario L.M."/>
            <person name="Yamada A."/>
            <person name="Yan M."/>
            <person name="Wang P."/>
            <person name="Xu J."/>
            <person name="Bruns T."/>
            <person name="Baldrian P."/>
            <person name="Vilgalys R."/>
            <person name="Dunand C."/>
            <person name="Henrissat B."/>
            <person name="Grigoriev I.V."/>
            <person name="Hibbett D."/>
            <person name="Nagy L.G."/>
            <person name="Martin F.M."/>
        </authorList>
    </citation>
    <scope>NUCLEOTIDE SEQUENCE</scope>
    <source>
        <strain evidence="3">UH-Tt-Lm1</strain>
    </source>
</reference>
<reference evidence="3" key="2">
    <citation type="submission" date="2020-11" db="EMBL/GenBank/DDBJ databases">
        <authorList>
            <consortium name="DOE Joint Genome Institute"/>
            <person name="Kuo A."/>
            <person name="Miyauchi S."/>
            <person name="Kiss E."/>
            <person name="Drula E."/>
            <person name="Kohler A."/>
            <person name="Sanchez-Garcia M."/>
            <person name="Andreopoulos B."/>
            <person name="Barry K.W."/>
            <person name="Bonito G."/>
            <person name="Buee M."/>
            <person name="Carver A."/>
            <person name="Chen C."/>
            <person name="Cichocki N."/>
            <person name="Clum A."/>
            <person name="Culley D."/>
            <person name="Crous P.W."/>
            <person name="Fauchery L."/>
            <person name="Girlanda M."/>
            <person name="Hayes R."/>
            <person name="Keri Z."/>
            <person name="Labutti K."/>
            <person name="Lipzen A."/>
            <person name="Lombard V."/>
            <person name="Magnuson J."/>
            <person name="Maillard F."/>
            <person name="Morin E."/>
            <person name="Murat C."/>
            <person name="Nolan M."/>
            <person name="Ohm R."/>
            <person name="Pangilinan J."/>
            <person name="Pereira M."/>
            <person name="Perotto S."/>
            <person name="Peter M."/>
            <person name="Riley R."/>
            <person name="Sitrit Y."/>
            <person name="Stielow B."/>
            <person name="Szollosi G."/>
            <person name="Zifcakova L."/>
            <person name="Stursova M."/>
            <person name="Spatafora J.W."/>
            <person name="Tedersoo L."/>
            <person name="Vaario L.-M."/>
            <person name="Yamada A."/>
            <person name="Yan M."/>
            <person name="Wang P."/>
            <person name="Xu J."/>
            <person name="Bruns T."/>
            <person name="Baldrian P."/>
            <person name="Vilgalys R."/>
            <person name="Henrissat B."/>
            <person name="Grigoriev I.V."/>
            <person name="Hibbett D."/>
            <person name="Nagy L.G."/>
            <person name="Martin F.M."/>
        </authorList>
    </citation>
    <scope>NUCLEOTIDE SEQUENCE</scope>
    <source>
        <strain evidence="3">UH-Tt-Lm1</strain>
    </source>
</reference>
<keyword evidence="4" id="KW-1185">Reference proteome</keyword>
<dbReference type="InterPro" id="IPR036047">
    <property type="entry name" value="F-box-like_dom_sf"/>
</dbReference>
<evidence type="ECO:0000313" key="4">
    <source>
        <dbReference type="Proteomes" id="UP000736335"/>
    </source>
</evidence>
<feature type="domain" description="F-box" evidence="2">
    <location>
        <begin position="59"/>
        <end position="107"/>
    </location>
</feature>
<gene>
    <name evidence="3" type="ORF">BJ322DRAFT_1070800</name>
</gene>
<dbReference type="OrthoDB" id="2758786at2759"/>
<dbReference type="Pfam" id="PF12937">
    <property type="entry name" value="F-box-like"/>
    <property type="match status" value="1"/>
</dbReference>